<dbReference type="AlphaFoldDB" id="A0AB38PG73"/>
<evidence type="ECO:0000313" key="4">
    <source>
        <dbReference type="Proteomes" id="UP000316594"/>
    </source>
</evidence>
<dbReference type="Proteomes" id="UP000316594">
    <property type="component" value="Unassembled WGS sequence"/>
</dbReference>
<reference evidence="3 4" key="1">
    <citation type="submission" date="2019-07" db="EMBL/GenBank/DDBJ databases">
        <title>Genome Sequencing and Assembly of Staphylococcus haemolyticus SDA2.</title>
        <authorList>
            <person name="Emmons C.B."/>
            <person name="Park C."/>
            <person name="Sevigny J.L."/>
            <person name="Andam C."/>
        </authorList>
    </citation>
    <scope>NUCLEOTIDE SEQUENCE [LARGE SCALE GENOMIC DNA]</scope>
    <source>
        <strain evidence="3 4">SDA2</strain>
    </source>
</reference>
<name>A0AB38PG73_STAHA</name>
<feature type="compositionally biased region" description="Basic and acidic residues" evidence="1">
    <location>
        <begin position="48"/>
        <end position="60"/>
    </location>
</feature>
<sequence length="72" mass="8642">MKTKTMYQSNIKYRGVQWMIFVMLSPLLIIGFIALSIMEERKRKKKTEQKEAEFEKEKNKVSNPEYDDDHKA</sequence>
<keyword evidence="2" id="KW-0812">Transmembrane</keyword>
<keyword evidence="2" id="KW-1133">Transmembrane helix</keyword>
<accession>A0AB38PG73</accession>
<gene>
    <name evidence="3" type="ORF">FNL11_02895</name>
</gene>
<dbReference type="EMBL" id="VJMP01000002">
    <property type="protein sequence ID" value="TRL78539.1"/>
    <property type="molecule type" value="Genomic_DNA"/>
</dbReference>
<feature type="transmembrane region" description="Helical" evidence="2">
    <location>
        <begin position="16"/>
        <end position="37"/>
    </location>
</feature>
<proteinExistence type="predicted"/>
<evidence type="ECO:0000256" key="1">
    <source>
        <dbReference type="SAM" id="MobiDB-lite"/>
    </source>
</evidence>
<comment type="caution">
    <text evidence="3">The sequence shown here is derived from an EMBL/GenBank/DDBJ whole genome shotgun (WGS) entry which is preliminary data.</text>
</comment>
<feature type="region of interest" description="Disordered" evidence="1">
    <location>
        <begin position="45"/>
        <end position="72"/>
    </location>
</feature>
<evidence type="ECO:0000313" key="3">
    <source>
        <dbReference type="EMBL" id="TRL78539.1"/>
    </source>
</evidence>
<keyword evidence="2" id="KW-0472">Membrane</keyword>
<organism evidence="3 4">
    <name type="scientific">Staphylococcus haemolyticus</name>
    <dbReference type="NCBI Taxonomy" id="1283"/>
    <lineage>
        <taxon>Bacteria</taxon>
        <taxon>Bacillati</taxon>
        <taxon>Bacillota</taxon>
        <taxon>Bacilli</taxon>
        <taxon>Bacillales</taxon>
        <taxon>Staphylococcaceae</taxon>
        <taxon>Staphylococcus</taxon>
    </lineage>
</organism>
<evidence type="ECO:0000256" key="2">
    <source>
        <dbReference type="SAM" id="Phobius"/>
    </source>
</evidence>
<protein>
    <submittedName>
        <fullName evidence="3">Uncharacterized protein</fullName>
    </submittedName>
</protein>